<dbReference type="AlphaFoldDB" id="A0A4Q9PLT9"/>
<feature type="compositionally biased region" description="Low complexity" evidence="1">
    <location>
        <begin position="126"/>
        <end position="137"/>
    </location>
</feature>
<feature type="compositionally biased region" description="Basic and acidic residues" evidence="1">
    <location>
        <begin position="114"/>
        <end position="123"/>
    </location>
</feature>
<gene>
    <name evidence="2" type="ORF">BD310DRAFT_706274</name>
</gene>
<keyword evidence="3" id="KW-1185">Reference proteome</keyword>
<name>A0A4Q9PLT9_9APHY</name>
<evidence type="ECO:0000313" key="3">
    <source>
        <dbReference type="Proteomes" id="UP000292082"/>
    </source>
</evidence>
<dbReference type="Proteomes" id="UP000292082">
    <property type="component" value="Unassembled WGS sequence"/>
</dbReference>
<organism evidence="2 3">
    <name type="scientific">Dichomitus squalens</name>
    <dbReference type="NCBI Taxonomy" id="114155"/>
    <lineage>
        <taxon>Eukaryota</taxon>
        <taxon>Fungi</taxon>
        <taxon>Dikarya</taxon>
        <taxon>Basidiomycota</taxon>
        <taxon>Agaricomycotina</taxon>
        <taxon>Agaricomycetes</taxon>
        <taxon>Polyporales</taxon>
        <taxon>Polyporaceae</taxon>
        <taxon>Dichomitus</taxon>
    </lineage>
</organism>
<proteinExistence type="predicted"/>
<protein>
    <submittedName>
        <fullName evidence="2">Uncharacterized protein</fullName>
    </submittedName>
</protein>
<reference evidence="2 3" key="1">
    <citation type="submission" date="2019-01" db="EMBL/GenBank/DDBJ databases">
        <title>Draft genome sequences of three monokaryotic isolates of the white-rot basidiomycete fungus Dichomitus squalens.</title>
        <authorList>
            <consortium name="DOE Joint Genome Institute"/>
            <person name="Lopez S.C."/>
            <person name="Andreopoulos B."/>
            <person name="Pangilinan J."/>
            <person name="Lipzen A."/>
            <person name="Riley R."/>
            <person name="Ahrendt S."/>
            <person name="Ng V."/>
            <person name="Barry K."/>
            <person name="Daum C."/>
            <person name="Grigoriev I.V."/>
            <person name="Hilden K.S."/>
            <person name="Makela M.R."/>
            <person name="de Vries R.P."/>
        </authorList>
    </citation>
    <scope>NUCLEOTIDE SEQUENCE [LARGE SCALE GENOMIC DNA]</scope>
    <source>
        <strain evidence="2 3">CBS 464.89</strain>
    </source>
</reference>
<accession>A0A4Q9PLT9</accession>
<evidence type="ECO:0000313" key="2">
    <source>
        <dbReference type="EMBL" id="TBU55180.1"/>
    </source>
</evidence>
<evidence type="ECO:0000256" key="1">
    <source>
        <dbReference type="SAM" id="MobiDB-lite"/>
    </source>
</evidence>
<feature type="compositionally biased region" description="Polar residues" evidence="1">
    <location>
        <begin position="33"/>
        <end position="45"/>
    </location>
</feature>
<dbReference type="EMBL" id="ML145173">
    <property type="protein sequence ID" value="TBU55180.1"/>
    <property type="molecule type" value="Genomic_DNA"/>
</dbReference>
<feature type="region of interest" description="Disordered" evidence="1">
    <location>
        <begin position="27"/>
        <end position="143"/>
    </location>
</feature>
<sequence>MTVHDDHRRGDDAHLLSLRLALGTILSPKRPQMTRSNTTSGTASPANHCPHSAIPLSPSHSNSGAHPASMPIPPIPNPTAAHPHHAHHHPLRTEHHQPHHSGNEQPAMPGVETAHLHPAHDPHPQAPDAVAGAGAPGNMTPGARTHFLEALQSKSKSGRSLFTCLRPSPAFRTSCSLMTATVSSPVTLRASLLHRVARVTAHGALLELRGAYRT</sequence>